<proteinExistence type="predicted"/>
<evidence type="ECO:0000313" key="2">
    <source>
        <dbReference type="EMBL" id="AKL88309.1"/>
    </source>
</evidence>
<accession>A0A0K0NL41</accession>
<organism evidence="2 3">
    <name type="scientific">Gordonia phage GMA6</name>
    <dbReference type="NCBI Taxonomy" id="1647285"/>
    <lineage>
        <taxon>Viruses</taxon>
        <taxon>Duplodnaviria</taxon>
        <taxon>Heunggongvirae</taxon>
        <taxon>Uroviricota</taxon>
        <taxon>Caudoviricetes</taxon>
        <taxon>Bendigovirus</taxon>
        <taxon>Bendigovirus GMA6</taxon>
    </lineage>
</organism>
<dbReference type="EMBL" id="KR063280">
    <property type="protein sequence ID" value="AKL88309.1"/>
    <property type="molecule type" value="Genomic_DNA"/>
</dbReference>
<keyword evidence="3" id="KW-1185">Reference proteome</keyword>
<dbReference type="GeneID" id="28801078"/>
<reference evidence="2 3" key="1">
    <citation type="journal article" date="2015" name="PLoS ONE">
        <title>Lysis to Kill: Evaluation of the Lytic Abilities, and Genomics of Nine Bacteriophages Infective for Gordonia spp. and Their Potential Use in Activated Sludge Foam Biocontrol.</title>
        <authorList>
            <person name="Dyson Z.A."/>
            <person name="Tucci J."/>
            <person name="Seviour R.J."/>
            <person name="Petrovski S."/>
        </authorList>
    </citation>
    <scope>NUCLEOTIDE SEQUENCE [LARGE SCALE GENOMIC DNA]</scope>
</reference>
<dbReference type="Proteomes" id="UP000203886">
    <property type="component" value="Segment"/>
</dbReference>
<evidence type="ECO:0000313" key="3">
    <source>
        <dbReference type="Proteomes" id="UP000203886"/>
    </source>
</evidence>
<gene>
    <name evidence="2" type="ORF">GMA6_28</name>
</gene>
<sequence>MKLVFNPSQTDSVVYSDDGLMVAPGEWAYLDDDTYRRIDNLLNTRKLVEVEVPATMPSNIAPGAAAAMKRAIEDRQAPNVAESTDEDDTPSPVRNTGRSRNTTTKKKEA</sequence>
<dbReference type="KEGG" id="vg:28801078"/>
<evidence type="ECO:0000256" key="1">
    <source>
        <dbReference type="SAM" id="MobiDB-lite"/>
    </source>
</evidence>
<protein>
    <submittedName>
        <fullName evidence="2">Uncharacterized protein</fullName>
    </submittedName>
</protein>
<name>A0A0K0NL41_9CAUD</name>
<feature type="compositionally biased region" description="Polar residues" evidence="1">
    <location>
        <begin position="92"/>
        <end position="102"/>
    </location>
</feature>
<feature type="region of interest" description="Disordered" evidence="1">
    <location>
        <begin position="65"/>
        <end position="109"/>
    </location>
</feature>
<dbReference type="RefSeq" id="YP_009273510.1">
    <property type="nucleotide sequence ID" value="NC_030906.1"/>
</dbReference>